<accession>A0A9W4K1N2</accession>
<evidence type="ECO:0000256" key="1">
    <source>
        <dbReference type="SAM" id="MobiDB-lite"/>
    </source>
</evidence>
<dbReference type="AlphaFoldDB" id="A0A9W4K1N2"/>
<name>A0A9W4K1N2_9EURO</name>
<dbReference type="Proteomes" id="UP001152646">
    <property type="component" value="Unassembled WGS sequence"/>
</dbReference>
<proteinExistence type="predicted"/>
<evidence type="ECO:0000313" key="3">
    <source>
        <dbReference type="Proteomes" id="UP001152646"/>
    </source>
</evidence>
<comment type="caution">
    <text evidence="2">The sequence shown here is derived from an EMBL/GenBank/DDBJ whole genome shotgun (WGS) entry which is preliminary data.</text>
</comment>
<organism evidence="2 3">
    <name type="scientific">Penicillium salamii</name>
    <dbReference type="NCBI Taxonomy" id="1612424"/>
    <lineage>
        <taxon>Eukaryota</taxon>
        <taxon>Fungi</taxon>
        <taxon>Dikarya</taxon>
        <taxon>Ascomycota</taxon>
        <taxon>Pezizomycotina</taxon>
        <taxon>Eurotiomycetes</taxon>
        <taxon>Eurotiomycetidae</taxon>
        <taxon>Eurotiales</taxon>
        <taxon>Aspergillaceae</taxon>
        <taxon>Penicillium</taxon>
    </lineage>
</organism>
<dbReference type="OrthoDB" id="9970095at2759"/>
<feature type="region of interest" description="Disordered" evidence="1">
    <location>
        <begin position="19"/>
        <end position="44"/>
    </location>
</feature>
<feature type="compositionally biased region" description="Basic and acidic residues" evidence="1">
    <location>
        <begin position="23"/>
        <end position="41"/>
    </location>
</feature>
<sequence>MGSISPYNLDPAQYKFPSPLNGWEKHTPLSESKTQDGKSYDSPDNSVLSDAYEHFVAPISNGGRHDSQLPGFDVHVYFNPVITPWAPDADGLANRPPARQISSKLCTGLVDANPSRMYAHPIPDYIHV</sequence>
<reference evidence="2" key="1">
    <citation type="submission" date="2021-07" db="EMBL/GenBank/DDBJ databases">
        <authorList>
            <person name="Branca A.L. A."/>
        </authorList>
    </citation>
    <scope>NUCLEOTIDE SEQUENCE</scope>
</reference>
<gene>
    <name evidence="2" type="ORF">PSALAMII_LOCUS10920</name>
</gene>
<protein>
    <submittedName>
        <fullName evidence="2">Uncharacterized protein</fullName>
    </submittedName>
</protein>
<evidence type="ECO:0000313" key="2">
    <source>
        <dbReference type="EMBL" id="CAG8427347.1"/>
    </source>
</evidence>
<dbReference type="EMBL" id="CAJVPA010000261">
    <property type="protein sequence ID" value="CAG8427347.1"/>
    <property type="molecule type" value="Genomic_DNA"/>
</dbReference>